<accession>A0ACC1BIR6</accession>
<dbReference type="Proteomes" id="UP001164250">
    <property type="component" value="Chromosome 4"/>
</dbReference>
<keyword evidence="2" id="KW-1185">Reference proteome</keyword>
<sequence length="654" mass="72964">MYSKFGYIDIARYVFDKMSERNDASWNNLISGLVRLRFYQESFSLFREMLSFGVRPSGVFVASLVTACDRSGIMVSQGVQVHCLSVKVGLLCDVFVGTSLLHFYGAYRFVADAGRVFEEMPNRNVVSWTSLMAAYLECGNVMEVMSIYRHMKCEGVSCNENTLSTVITSCGLIEKDLLGYQVLGDVIKFGLEIALSVSNSLISMFGNFGSVKEARNIFQSMYKQDTISWNSMISVYVRGGLCEKALRCFYSMRYIHAEINSTTLSSLLSVCGSLDNLKWGRGIHGLVVKLGLDSNVCVCNTLLSMYSEAGRCKDAEFVFREMPERDLFSWNSLIACYVQDGKRLQALEVFSNMLQKQKIHNYVTFTSALAACSDPEFAVQGKIVHALVTRMGLHENLIVGNALVSMYAKSGMMVEANWVFQMMPQHDTVSWNALIGGYAENEEPNAAVEAYKLMKEEGKPMNYITIANVLGACLTPQDLLKHGMSIHGHIVLMGLESNKYVQNSLITMYAKCGDLNSSNYIFDGLSNKNSVSWNALIAANARHGHGEEILKLIMKMRHTGVELDQFSFSEGLAATAKLAILEEGQQLHSLAIKLRFDSDPFIINAAMDMYGKCGEMDDVLRIVPEPINRSRLSWNILFVLPQHFALTNSISHNS</sequence>
<organism evidence="1 2">
    <name type="scientific">Pistacia atlantica</name>
    <dbReference type="NCBI Taxonomy" id="434234"/>
    <lineage>
        <taxon>Eukaryota</taxon>
        <taxon>Viridiplantae</taxon>
        <taxon>Streptophyta</taxon>
        <taxon>Embryophyta</taxon>
        <taxon>Tracheophyta</taxon>
        <taxon>Spermatophyta</taxon>
        <taxon>Magnoliopsida</taxon>
        <taxon>eudicotyledons</taxon>
        <taxon>Gunneridae</taxon>
        <taxon>Pentapetalae</taxon>
        <taxon>rosids</taxon>
        <taxon>malvids</taxon>
        <taxon>Sapindales</taxon>
        <taxon>Anacardiaceae</taxon>
        <taxon>Pistacia</taxon>
    </lineage>
</organism>
<protein>
    <submittedName>
        <fullName evidence="1">Uncharacterized protein</fullName>
    </submittedName>
</protein>
<name>A0ACC1BIR6_9ROSI</name>
<gene>
    <name evidence="1" type="ORF">Patl1_20843</name>
</gene>
<evidence type="ECO:0000313" key="1">
    <source>
        <dbReference type="EMBL" id="KAJ0098830.1"/>
    </source>
</evidence>
<comment type="caution">
    <text evidence="1">The sequence shown here is derived from an EMBL/GenBank/DDBJ whole genome shotgun (WGS) entry which is preliminary data.</text>
</comment>
<reference evidence="2" key="1">
    <citation type="journal article" date="2023" name="G3 (Bethesda)">
        <title>Genome assembly and association tests identify interacting loci associated with vigor, precocity, and sex in interspecific pistachio rootstocks.</title>
        <authorList>
            <person name="Palmer W."/>
            <person name="Jacygrad E."/>
            <person name="Sagayaradj S."/>
            <person name="Cavanaugh K."/>
            <person name="Han R."/>
            <person name="Bertier L."/>
            <person name="Beede B."/>
            <person name="Kafkas S."/>
            <person name="Golino D."/>
            <person name="Preece J."/>
            <person name="Michelmore R."/>
        </authorList>
    </citation>
    <scope>NUCLEOTIDE SEQUENCE [LARGE SCALE GENOMIC DNA]</scope>
</reference>
<dbReference type="EMBL" id="CM047900">
    <property type="protein sequence ID" value="KAJ0098830.1"/>
    <property type="molecule type" value="Genomic_DNA"/>
</dbReference>
<proteinExistence type="predicted"/>
<evidence type="ECO:0000313" key="2">
    <source>
        <dbReference type="Proteomes" id="UP001164250"/>
    </source>
</evidence>